<protein>
    <submittedName>
        <fullName evidence="2">Uncharacterized protein</fullName>
    </submittedName>
</protein>
<sequence length="72" mass="7627">MEPFSSSVLKAPLSICYLPTNSSTGGCLQAAHARHLPTHPPRPSYALRRKPPTSESSGSVPVYAHAGASIHF</sequence>
<dbReference type="EMBL" id="JAFNEN010006426">
    <property type="protein sequence ID" value="KAG8155968.1"/>
    <property type="molecule type" value="Genomic_DNA"/>
</dbReference>
<accession>A0AAV6TDJ8</accession>
<feature type="region of interest" description="Disordered" evidence="1">
    <location>
        <begin position="34"/>
        <end position="60"/>
    </location>
</feature>
<evidence type="ECO:0000313" key="3">
    <source>
        <dbReference type="Proteomes" id="UP000827092"/>
    </source>
</evidence>
<evidence type="ECO:0000313" key="2">
    <source>
        <dbReference type="EMBL" id="KAG8155968.1"/>
    </source>
</evidence>
<comment type="caution">
    <text evidence="2">The sequence shown here is derived from an EMBL/GenBank/DDBJ whole genome shotgun (WGS) entry which is preliminary data.</text>
</comment>
<proteinExistence type="predicted"/>
<reference evidence="2 3" key="1">
    <citation type="journal article" date="2022" name="Nat. Ecol. Evol.">
        <title>A masculinizing supergene underlies an exaggerated male reproductive morph in a spider.</title>
        <authorList>
            <person name="Hendrickx F."/>
            <person name="De Corte Z."/>
            <person name="Sonet G."/>
            <person name="Van Belleghem S.M."/>
            <person name="Kostlbacher S."/>
            <person name="Vangestel C."/>
        </authorList>
    </citation>
    <scope>NUCLEOTIDE SEQUENCE [LARGE SCALE GENOMIC DNA]</scope>
    <source>
        <strain evidence="2">W744_W776</strain>
    </source>
</reference>
<dbReference type="AlphaFoldDB" id="A0AAV6TDJ8"/>
<keyword evidence="3" id="KW-1185">Reference proteome</keyword>
<organism evidence="2 3">
    <name type="scientific">Oedothorax gibbosus</name>
    <dbReference type="NCBI Taxonomy" id="931172"/>
    <lineage>
        <taxon>Eukaryota</taxon>
        <taxon>Metazoa</taxon>
        <taxon>Ecdysozoa</taxon>
        <taxon>Arthropoda</taxon>
        <taxon>Chelicerata</taxon>
        <taxon>Arachnida</taxon>
        <taxon>Araneae</taxon>
        <taxon>Araneomorphae</taxon>
        <taxon>Entelegynae</taxon>
        <taxon>Araneoidea</taxon>
        <taxon>Linyphiidae</taxon>
        <taxon>Erigoninae</taxon>
        <taxon>Oedothorax</taxon>
    </lineage>
</organism>
<name>A0AAV6TDJ8_9ARAC</name>
<dbReference type="Proteomes" id="UP000827092">
    <property type="component" value="Unassembled WGS sequence"/>
</dbReference>
<evidence type="ECO:0000256" key="1">
    <source>
        <dbReference type="SAM" id="MobiDB-lite"/>
    </source>
</evidence>
<gene>
    <name evidence="2" type="ORF">JTE90_027744</name>
</gene>